<dbReference type="Pfam" id="PF07638">
    <property type="entry name" value="Sigma70_ECF"/>
    <property type="match status" value="1"/>
</dbReference>
<dbReference type="InterPro" id="IPR039425">
    <property type="entry name" value="RNA_pol_sigma-70-like"/>
</dbReference>
<dbReference type="RefSeq" id="WP_157893013.1">
    <property type="nucleotide sequence ID" value="NZ_JBHRTS010000001.1"/>
</dbReference>
<dbReference type="EMBL" id="JBHRTS010000001">
    <property type="protein sequence ID" value="MFC3192649.1"/>
    <property type="molecule type" value="Genomic_DNA"/>
</dbReference>
<name>A0ABV7J3N9_9GAMM</name>
<keyword evidence="3" id="KW-0804">Transcription</keyword>
<accession>A0ABV7J3N9</accession>
<organism evidence="6 7">
    <name type="scientific">Marinicella sediminis</name>
    <dbReference type="NCBI Taxonomy" id="1792834"/>
    <lineage>
        <taxon>Bacteria</taxon>
        <taxon>Pseudomonadati</taxon>
        <taxon>Pseudomonadota</taxon>
        <taxon>Gammaproteobacteria</taxon>
        <taxon>Lysobacterales</taxon>
        <taxon>Marinicellaceae</taxon>
        <taxon>Marinicella</taxon>
    </lineage>
</organism>
<evidence type="ECO:0000256" key="3">
    <source>
        <dbReference type="ARBA" id="ARBA00023163"/>
    </source>
</evidence>
<gene>
    <name evidence="6" type="ORF">ACFODZ_00215</name>
</gene>
<dbReference type="PANTHER" id="PTHR43133:SF39">
    <property type="entry name" value="SIMILAR TO RNA POLYMERASE SIGMA-E FACTOR"/>
    <property type="match status" value="1"/>
</dbReference>
<comment type="caution">
    <text evidence="6">The sequence shown here is derived from an EMBL/GenBank/DDBJ whole genome shotgun (WGS) entry which is preliminary data.</text>
</comment>
<feature type="domain" description="RNA polymerase sigma-70 ECF-like HTH" evidence="5">
    <location>
        <begin position="20"/>
        <end position="183"/>
    </location>
</feature>
<feature type="region of interest" description="Disordered" evidence="4">
    <location>
        <begin position="1"/>
        <end position="22"/>
    </location>
</feature>
<evidence type="ECO:0000256" key="2">
    <source>
        <dbReference type="ARBA" id="ARBA00023082"/>
    </source>
</evidence>
<evidence type="ECO:0000256" key="1">
    <source>
        <dbReference type="ARBA" id="ARBA00023015"/>
    </source>
</evidence>
<keyword evidence="2" id="KW-0731">Sigma factor</keyword>
<keyword evidence="7" id="KW-1185">Reference proteome</keyword>
<dbReference type="Gene3D" id="1.10.10.10">
    <property type="entry name" value="Winged helix-like DNA-binding domain superfamily/Winged helix DNA-binding domain"/>
    <property type="match status" value="1"/>
</dbReference>
<evidence type="ECO:0000256" key="4">
    <source>
        <dbReference type="SAM" id="MobiDB-lite"/>
    </source>
</evidence>
<dbReference type="Proteomes" id="UP001595533">
    <property type="component" value="Unassembled WGS sequence"/>
</dbReference>
<reference evidence="7" key="1">
    <citation type="journal article" date="2019" name="Int. J. Syst. Evol. Microbiol.">
        <title>The Global Catalogue of Microorganisms (GCM) 10K type strain sequencing project: providing services to taxonomists for standard genome sequencing and annotation.</title>
        <authorList>
            <consortium name="The Broad Institute Genomics Platform"/>
            <consortium name="The Broad Institute Genome Sequencing Center for Infectious Disease"/>
            <person name="Wu L."/>
            <person name="Ma J."/>
        </authorList>
    </citation>
    <scope>NUCLEOTIDE SEQUENCE [LARGE SCALE GENOMIC DNA]</scope>
    <source>
        <strain evidence="7">KCTC 42953</strain>
    </source>
</reference>
<evidence type="ECO:0000313" key="7">
    <source>
        <dbReference type="Proteomes" id="UP001595533"/>
    </source>
</evidence>
<keyword evidence="1" id="KW-0805">Transcription regulation</keyword>
<dbReference type="SUPFAM" id="SSF88659">
    <property type="entry name" value="Sigma3 and sigma4 domains of RNA polymerase sigma factors"/>
    <property type="match status" value="1"/>
</dbReference>
<dbReference type="InterPro" id="IPR011517">
    <property type="entry name" value="RNA_pol_sigma70_ECF-like"/>
</dbReference>
<dbReference type="InterPro" id="IPR014284">
    <property type="entry name" value="RNA_pol_sigma-70_dom"/>
</dbReference>
<dbReference type="InterPro" id="IPR013324">
    <property type="entry name" value="RNA_pol_sigma_r3/r4-like"/>
</dbReference>
<dbReference type="NCBIfam" id="TIGR02999">
    <property type="entry name" value="Sig-70_X6"/>
    <property type="match status" value="1"/>
</dbReference>
<dbReference type="NCBIfam" id="TIGR02937">
    <property type="entry name" value="sigma70-ECF"/>
    <property type="match status" value="1"/>
</dbReference>
<evidence type="ECO:0000313" key="6">
    <source>
        <dbReference type="EMBL" id="MFC3192649.1"/>
    </source>
</evidence>
<proteinExistence type="predicted"/>
<dbReference type="InterPro" id="IPR036388">
    <property type="entry name" value="WH-like_DNA-bd_sf"/>
</dbReference>
<protein>
    <submittedName>
        <fullName evidence="6">ECF-type sigma factor</fullName>
    </submittedName>
</protein>
<sequence>MTEENNSDERPVETNENTWTTDELINEAYPELKRMARRQLRRESGQAFQTTELVNEAVMRWFKGQQSPHSPLAWMAIMAKVMRNVLVDEARSRHAQKRGNNPQKITMNIHADLAEEAHNGYEILDLEAALNQLLALDARKAEVIECHYFGGMTVKEMATHFAVGEATIKRDLITARAWIGSQIKP</sequence>
<dbReference type="InterPro" id="IPR053812">
    <property type="entry name" value="HTH_Sigma70_ECF-like"/>
</dbReference>
<dbReference type="PANTHER" id="PTHR43133">
    <property type="entry name" value="RNA POLYMERASE ECF-TYPE SIGMA FACTO"/>
    <property type="match status" value="1"/>
</dbReference>
<evidence type="ECO:0000259" key="5">
    <source>
        <dbReference type="Pfam" id="PF07638"/>
    </source>
</evidence>